<keyword evidence="3" id="KW-1185">Reference proteome</keyword>
<gene>
    <name evidence="2" type="ORF">KAJ83_14060</name>
</gene>
<feature type="compositionally biased region" description="Basic and acidic residues" evidence="1">
    <location>
        <begin position="25"/>
        <end position="39"/>
    </location>
</feature>
<name>A0A8J7S0M3_9PROT</name>
<feature type="compositionally biased region" description="Low complexity" evidence="1">
    <location>
        <begin position="386"/>
        <end position="399"/>
    </location>
</feature>
<dbReference type="EMBL" id="JAGMWN010000006">
    <property type="protein sequence ID" value="MBP5858140.1"/>
    <property type="molecule type" value="Genomic_DNA"/>
</dbReference>
<feature type="compositionally biased region" description="Polar residues" evidence="1">
    <location>
        <begin position="301"/>
        <end position="315"/>
    </location>
</feature>
<evidence type="ECO:0000313" key="2">
    <source>
        <dbReference type="EMBL" id="MBP5858140.1"/>
    </source>
</evidence>
<protein>
    <submittedName>
        <fullName evidence="2">Uncharacterized protein</fullName>
    </submittedName>
</protein>
<feature type="region of interest" description="Disordered" evidence="1">
    <location>
        <begin position="286"/>
        <end position="406"/>
    </location>
</feature>
<evidence type="ECO:0000313" key="3">
    <source>
        <dbReference type="Proteomes" id="UP000672602"/>
    </source>
</evidence>
<feature type="region of interest" description="Disordered" evidence="1">
    <location>
        <begin position="210"/>
        <end position="264"/>
    </location>
</feature>
<sequence length="428" mass="41620">MTATNPSASAGAAPPPWSLMTPDATRGDANRGDVGRGDASRGAGRGDGTKAGAGARHATMRPPEGPEAVRYDNVFGKDGLSFDDILDTLNPLQHLPVVSTIYRQITGDEISSGARLAGGALYGGPVGVLGAAINAASVESSGQDLGQRAYAALFGEEAPAGTTGTAVASATEAAGANISGPSSTTDGPAAIRGSLRGAEDGANAQLAAVAPAAGGTASPQSSQETVSDAARSGPTNFFLALQTPKTGEVPKRGAEGQSAGLKAASIQADSNSGVIGANGGGVSAGGLPPGAAIQRTAAPGAQSSPTQSNPSQGTPAETARAPETDSGPRVAGGGPTTLSPAAAQALMRMAEASAGTPSGTEPPAGTAGGPSNATAPARASKGVMETAAADPAPDTHAWAGTEGTVAPEQVPQAMMRALEKYEAMKRQG</sequence>
<dbReference type="RefSeq" id="WP_210682714.1">
    <property type="nucleotide sequence ID" value="NZ_JAGMWN010000006.1"/>
</dbReference>
<accession>A0A8J7S0M3</accession>
<reference evidence="2" key="1">
    <citation type="submission" date="2021-04" db="EMBL/GenBank/DDBJ databases">
        <authorList>
            <person name="Zhang D.-C."/>
        </authorList>
    </citation>
    <scope>NUCLEOTIDE SEQUENCE</scope>
    <source>
        <strain evidence="2">CGMCC 1.15697</strain>
    </source>
</reference>
<organism evidence="2 3">
    <name type="scientific">Marivibrio halodurans</name>
    <dbReference type="NCBI Taxonomy" id="2039722"/>
    <lineage>
        <taxon>Bacteria</taxon>
        <taxon>Pseudomonadati</taxon>
        <taxon>Pseudomonadota</taxon>
        <taxon>Alphaproteobacteria</taxon>
        <taxon>Rhodospirillales</taxon>
        <taxon>Rhodospirillaceae</taxon>
        <taxon>Marivibrio</taxon>
    </lineage>
</organism>
<dbReference type="Proteomes" id="UP000672602">
    <property type="component" value="Unassembled WGS sequence"/>
</dbReference>
<feature type="compositionally biased region" description="Low complexity" evidence="1">
    <location>
        <begin position="1"/>
        <end position="12"/>
    </location>
</feature>
<proteinExistence type="predicted"/>
<feature type="compositionally biased region" description="Low complexity" evidence="1">
    <location>
        <begin position="341"/>
        <end position="371"/>
    </location>
</feature>
<evidence type="ECO:0000256" key="1">
    <source>
        <dbReference type="SAM" id="MobiDB-lite"/>
    </source>
</evidence>
<feature type="region of interest" description="Disordered" evidence="1">
    <location>
        <begin position="1"/>
        <end position="70"/>
    </location>
</feature>
<comment type="caution">
    <text evidence="2">The sequence shown here is derived from an EMBL/GenBank/DDBJ whole genome shotgun (WGS) entry which is preliminary data.</text>
</comment>
<dbReference type="AlphaFoldDB" id="A0A8J7S0M3"/>